<dbReference type="EMBL" id="JAPNOA010000003">
    <property type="protein sequence ID" value="MCY0963633.1"/>
    <property type="molecule type" value="Genomic_DNA"/>
</dbReference>
<gene>
    <name evidence="3" type="primary">ybgC</name>
    <name evidence="3" type="ORF">OUO13_00320</name>
</gene>
<dbReference type="NCBIfam" id="TIGR00051">
    <property type="entry name" value="YbgC/FadM family acyl-CoA thioesterase"/>
    <property type="match status" value="1"/>
</dbReference>
<keyword evidence="4" id="KW-1185">Reference proteome</keyword>
<dbReference type="InterPro" id="IPR029069">
    <property type="entry name" value="HotDog_dom_sf"/>
</dbReference>
<dbReference type="FunFam" id="3.10.129.10:FF:000004">
    <property type="entry name" value="Tol-pal system-associated acyl-CoA thioesterase"/>
    <property type="match status" value="1"/>
</dbReference>
<dbReference type="PIRSF" id="PIRSF003230">
    <property type="entry name" value="YbgC"/>
    <property type="match status" value="1"/>
</dbReference>
<dbReference type="Proteomes" id="UP001150830">
    <property type="component" value="Unassembled WGS sequence"/>
</dbReference>
<evidence type="ECO:0000256" key="1">
    <source>
        <dbReference type="ARBA" id="ARBA00005953"/>
    </source>
</evidence>
<dbReference type="SUPFAM" id="SSF54637">
    <property type="entry name" value="Thioesterase/thiol ester dehydrase-isomerase"/>
    <property type="match status" value="1"/>
</dbReference>
<reference evidence="3" key="1">
    <citation type="submission" date="2022-11" db="EMBL/GenBank/DDBJ databases">
        <title>Parathalassolutuus dongxingensis gen. nov., sp. nov., a novel member of family Oceanospirillaceae isolated from a coastal shrimp pond in Guangxi, China.</title>
        <authorList>
            <person name="Chen H."/>
        </authorList>
    </citation>
    <scope>NUCLEOTIDE SEQUENCE</scope>
    <source>
        <strain evidence="3">G-43</strain>
    </source>
</reference>
<dbReference type="RefSeq" id="WP_283171851.1">
    <property type="nucleotide sequence ID" value="NZ_JAPNOA010000003.1"/>
</dbReference>
<organism evidence="3 4">
    <name type="scientific">Parathalassolituus penaei</name>
    <dbReference type="NCBI Taxonomy" id="2997323"/>
    <lineage>
        <taxon>Bacteria</taxon>
        <taxon>Pseudomonadati</taxon>
        <taxon>Pseudomonadota</taxon>
        <taxon>Gammaproteobacteria</taxon>
        <taxon>Oceanospirillales</taxon>
        <taxon>Oceanospirillaceae</taxon>
        <taxon>Parathalassolituus</taxon>
    </lineage>
</organism>
<sequence>MTNFSFPVRIYIEDTDAGGIVYYANYLRYMERCRSEWLRQCGVSQEILRHQDILFVVAEAALKYHRPARLDEALEVTLTVTDMGKARLRICHEVFRLGEDAPQLLVTGTVTVACMSAAGKPKAIPAEVREKIDYTDRQSG</sequence>
<dbReference type="NCBIfam" id="TIGR02799">
    <property type="entry name" value="thio_ybgC"/>
    <property type="match status" value="1"/>
</dbReference>
<name>A0A9X3EA03_9GAMM</name>
<dbReference type="PANTHER" id="PTHR31793:SF37">
    <property type="entry name" value="ACYL-COA THIOESTER HYDROLASE YBGC"/>
    <property type="match status" value="1"/>
</dbReference>
<dbReference type="InterPro" id="IPR050563">
    <property type="entry name" value="4-hydroxybenzoyl-CoA_TE"/>
</dbReference>
<accession>A0A9X3EA03</accession>
<keyword evidence="2" id="KW-0378">Hydrolase</keyword>
<proteinExistence type="inferred from homology"/>
<dbReference type="InterPro" id="IPR014166">
    <property type="entry name" value="Tol-Pal_acyl-CoA_thioesterase"/>
</dbReference>
<dbReference type="Gene3D" id="3.10.129.10">
    <property type="entry name" value="Hotdog Thioesterase"/>
    <property type="match status" value="1"/>
</dbReference>
<dbReference type="Pfam" id="PF13279">
    <property type="entry name" value="4HBT_2"/>
    <property type="match status" value="1"/>
</dbReference>
<dbReference type="GO" id="GO:0047617">
    <property type="term" value="F:fatty acyl-CoA hydrolase activity"/>
    <property type="evidence" value="ECO:0007669"/>
    <property type="project" value="TreeGrafter"/>
</dbReference>
<protein>
    <submittedName>
        <fullName evidence="3">Tol-pal system-associated acyl-CoA thioesterase</fullName>
    </submittedName>
</protein>
<dbReference type="CDD" id="cd00586">
    <property type="entry name" value="4HBT"/>
    <property type="match status" value="1"/>
</dbReference>
<comment type="caution">
    <text evidence="3">The sequence shown here is derived from an EMBL/GenBank/DDBJ whole genome shotgun (WGS) entry which is preliminary data.</text>
</comment>
<evidence type="ECO:0000313" key="3">
    <source>
        <dbReference type="EMBL" id="MCY0963633.1"/>
    </source>
</evidence>
<dbReference type="PANTHER" id="PTHR31793">
    <property type="entry name" value="4-HYDROXYBENZOYL-COA THIOESTERASE FAMILY MEMBER"/>
    <property type="match status" value="1"/>
</dbReference>
<dbReference type="AlphaFoldDB" id="A0A9X3EA03"/>
<evidence type="ECO:0000256" key="2">
    <source>
        <dbReference type="ARBA" id="ARBA00022801"/>
    </source>
</evidence>
<dbReference type="InterPro" id="IPR006684">
    <property type="entry name" value="YbgC/YbaW"/>
</dbReference>
<evidence type="ECO:0000313" key="4">
    <source>
        <dbReference type="Proteomes" id="UP001150830"/>
    </source>
</evidence>
<comment type="similarity">
    <text evidence="1">Belongs to the 4-hydroxybenzoyl-CoA thioesterase family.</text>
</comment>